<dbReference type="InterPro" id="IPR002560">
    <property type="entry name" value="Transposase_DDE"/>
</dbReference>
<accession>A0ABW5RD87</accession>
<evidence type="ECO:0000313" key="3">
    <source>
        <dbReference type="Proteomes" id="UP001597497"/>
    </source>
</evidence>
<keyword evidence="3" id="KW-1185">Reference proteome</keyword>
<evidence type="ECO:0000313" key="2">
    <source>
        <dbReference type="EMBL" id="MFD2672027.1"/>
    </source>
</evidence>
<reference evidence="3" key="1">
    <citation type="journal article" date="2019" name="Int. J. Syst. Evol. Microbiol.">
        <title>The Global Catalogue of Microorganisms (GCM) 10K type strain sequencing project: providing services to taxonomists for standard genome sequencing and annotation.</title>
        <authorList>
            <consortium name="The Broad Institute Genomics Platform"/>
            <consortium name="The Broad Institute Genome Sequencing Center for Infectious Disease"/>
            <person name="Wu L."/>
            <person name="Ma J."/>
        </authorList>
    </citation>
    <scope>NUCLEOTIDE SEQUENCE [LARGE SCALE GENOMIC DNA]</scope>
    <source>
        <strain evidence="3">KCTC 33676</strain>
    </source>
</reference>
<organism evidence="2 3">
    <name type="scientific">Marinicrinis sediminis</name>
    <dbReference type="NCBI Taxonomy" id="1652465"/>
    <lineage>
        <taxon>Bacteria</taxon>
        <taxon>Bacillati</taxon>
        <taxon>Bacillota</taxon>
        <taxon>Bacilli</taxon>
        <taxon>Bacillales</taxon>
        <taxon>Paenibacillaceae</taxon>
    </lineage>
</organism>
<gene>
    <name evidence="2" type="ORF">ACFSUC_10460</name>
</gene>
<proteinExistence type="predicted"/>
<comment type="caution">
    <text evidence="2">The sequence shown here is derived from an EMBL/GenBank/DDBJ whole genome shotgun (WGS) entry which is preliminary data.</text>
</comment>
<protein>
    <submittedName>
        <fullName evidence="2">Transposase</fullName>
    </submittedName>
</protein>
<dbReference type="EMBL" id="JBHUMM010000023">
    <property type="protein sequence ID" value="MFD2672027.1"/>
    <property type="molecule type" value="Genomic_DNA"/>
</dbReference>
<feature type="domain" description="Transposase IS204/IS1001/IS1096/IS1165 DDE" evidence="1">
    <location>
        <begin position="1"/>
        <end position="54"/>
    </location>
</feature>
<dbReference type="RefSeq" id="WP_379929512.1">
    <property type="nucleotide sequence ID" value="NZ_JBHUMM010000023.1"/>
</dbReference>
<dbReference type="Proteomes" id="UP001597497">
    <property type="component" value="Unassembled WGS sequence"/>
</dbReference>
<sequence length="73" mass="8484">MVQVAKTMKQHKECILRWFHSKMPNGLLESIKRLVQAAKPRARGKRNVDNLISMVYMTANKLCIPELATRRAY</sequence>
<evidence type="ECO:0000259" key="1">
    <source>
        <dbReference type="Pfam" id="PF01610"/>
    </source>
</evidence>
<dbReference type="Pfam" id="PF01610">
    <property type="entry name" value="DDE_Tnp_ISL3"/>
    <property type="match status" value="1"/>
</dbReference>
<name>A0ABW5RD87_9BACL</name>